<evidence type="ECO:0000256" key="2">
    <source>
        <dbReference type="SAM" id="Phobius"/>
    </source>
</evidence>
<evidence type="ECO:0000313" key="4">
    <source>
        <dbReference type="Proteomes" id="UP000292702"/>
    </source>
</evidence>
<sequence length="390" mass="43821">MSVPPQYQQTHRELQDAIDNAPTLSDEEQIRALEELTDDFNSPQSQRTLEDEVRGLTGATQAINAAFINITDLFRSIIRTGGQPGFISDVNGLLTTWMRHHRRFIDLNWQSREVAGRAMTAADDFAQHFLDFLGDETVPVADRAAEIGRYIEVLDRDSAASQGMAQGFIDLERDIKYFKVEWDAVVRRYNINDLNRQIAELDVIIKNLEATLVDLDRKIRDLTIALSVTSAVTGVLGFLSAVWPLFSFAAAVGIAGIALTTELRNRAIREREEVVDDLARNNARRTQLQNTVAALQQLKAGLEGSDYQFEVLSSKLVRFSQVWTIIRADVIQIQSAMRLAESTGDHRLFRSRINNAQALYASLAKSLRLYQITFRSDDPMFAGLEKTVSA</sequence>
<dbReference type="EMBL" id="RWJN01000421">
    <property type="protein sequence ID" value="TCD61892.1"/>
    <property type="molecule type" value="Genomic_DNA"/>
</dbReference>
<keyword evidence="2" id="KW-0812">Transmembrane</keyword>
<dbReference type="OrthoDB" id="10681886at2759"/>
<proteinExistence type="predicted"/>
<gene>
    <name evidence="3" type="ORF">EIP91_007796</name>
</gene>
<evidence type="ECO:0008006" key="5">
    <source>
        <dbReference type="Google" id="ProtNLM"/>
    </source>
</evidence>
<dbReference type="AlphaFoldDB" id="A0A4R0R3X3"/>
<keyword evidence="2" id="KW-0472">Membrane</keyword>
<dbReference type="Gene3D" id="1.20.1170.10">
    <property type="match status" value="1"/>
</dbReference>
<feature type="transmembrane region" description="Helical" evidence="2">
    <location>
        <begin position="245"/>
        <end position="263"/>
    </location>
</feature>
<name>A0A4R0R3X3_9APHY</name>
<keyword evidence="4" id="KW-1185">Reference proteome</keyword>
<feature type="coiled-coil region" evidence="1">
    <location>
        <begin position="191"/>
        <end position="225"/>
    </location>
</feature>
<protein>
    <recommendedName>
        <fullName evidence="5">Alpha-xenorhabdolysin family binary toxin subunit A</fullName>
    </recommendedName>
</protein>
<reference evidence="3 4" key="1">
    <citation type="submission" date="2018-11" db="EMBL/GenBank/DDBJ databases">
        <title>Genome assembly of Steccherinum ochraceum LE-BIN_3174, the white-rot fungus of the Steccherinaceae family (The Residual Polyporoid clade, Polyporales, Basidiomycota).</title>
        <authorList>
            <person name="Fedorova T.V."/>
            <person name="Glazunova O.A."/>
            <person name="Landesman E.O."/>
            <person name="Moiseenko K.V."/>
            <person name="Psurtseva N.V."/>
            <person name="Savinova O.S."/>
            <person name="Shakhova N.V."/>
            <person name="Tyazhelova T.V."/>
            <person name="Vasina D.V."/>
        </authorList>
    </citation>
    <scope>NUCLEOTIDE SEQUENCE [LARGE SCALE GENOMIC DNA]</scope>
    <source>
        <strain evidence="3 4">LE-BIN_3174</strain>
    </source>
</reference>
<keyword evidence="2" id="KW-1133">Transmembrane helix</keyword>
<accession>A0A4R0R3X3</accession>
<keyword evidence="1" id="KW-0175">Coiled coil</keyword>
<comment type="caution">
    <text evidence="3">The sequence shown here is derived from an EMBL/GenBank/DDBJ whole genome shotgun (WGS) entry which is preliminary data.</text>
</comment>
<dbReference type="Proteomes" id="UP000292702">
    <property type="component" value="Unassembled WGS sequence"/>
</dbReference>
<evidence type="ECO:0000256" key="1">
    <source>
        <dbReference type="SAM" id="Coils"/>
    </source>
</evidence>
<evidence type="ECO:0000313" key="3">
    <source>
        <dbReference type="EMBL" id="TCD61892.1"/>
    </source>
</evidence>
<organism evidence="3 4">
    <name type="scientific">Steccherinum ochraceum</name>
    <dbReference type="NCBI Taxonomy" id="92696"/>
    <lineage>
        <taxon>Eukaryota</taxon>
        <taxon>Fungi</taxon>
        <taxon>Dikarya</taxon>
        <taxon>Basidiomycota</taxon>
        <taxon>Agaricomycotina</taxon>
        <taxon>Agaricomycetes</taxon>
        <taxon>Polyporales</taxon>
        <taxon>Steccherinaceae</taxon>
        <taxon>Steccherinum</taxon>
    </lineage>
</organism>